<evidence type="ECO:0000256" key="13">
    <source>
        <dbReference type="PROSITE-ProRule" id="PRU00409"/>
    </source>
</evidence>
<comment type="pathway">
    <text evidence="3 12">Purine metabolism; IMP biosynthesis via de novo pathway; N(1)-(5-phospho-D-ribosyl)glycinamide from 5-phospho-alpha-D-ribose 1-diphosphate: step 2/2.</text>
</comment>
<comment type="cofactor">
    <cofactor evidence="2">
        <name>Mg(2+)</name>
        <dbReference type="ChEBI" id="CHEBI:18420"/>
    </cofactor>
</comment>
<dbReference type="SMART" id="SM01210">
    <property type="entry name" value="GARS_C"/>
    <property type="match status" value="1"/>
</dbReference>
<dbReference type="InterPro" id="IPR037123">
    <property type="entry name" value="PRibGlycinamide_synth_C_sf"/>
</dbReference>
<dbReference type="Pfam" id="PF02844">
    <property type="entry name" value="GARS_N"/>
    <property type="match status" value="1"/>
</dbReference>
<gene>
    <name evidence="12" type="primary">purD</name>
    <name evidence="15" type="ORF">BXY80_0942</name>
</gene>
<dbReference type="Gene3D" id="3.40.50.20">
    <property type="match status" value="1"/>
</dbReference>
<reference evidence="15 16" key="1">
    <citation type="submission" date="2018-09" db="EMBL/GenBank/DDBJ databases">
        <title>Genomic Encyclopedia of Archaeal and Bacterial Type Strains, Phase II (KMG-II): from individual species to whole genera.</title>
        <authorList>
            <person name="Goeker M."/>
        </authorList>
    </citation>
    <scope>NUCLEOTIDE SEQUENCE [LARGE SCALE GENOMIC DNA]</scope>
    <source>
        <strain evidence="15 16">DSM 26283</strain>
    </source>
</reference>
<dbReference type="InterPro" id="IPR016185">
    <property type="entry name" value="PreATP-grasp_dom_sf"/>
</dbReference>
<dbReference type="PANTHER" id="PTHR43472">
    <property type="entry name" value="PHOSPHORIBOSYLAMINE--GLYCINE LIGASE"/>
    <property type="match status" value="1"/>
</dbReference>
<protein>
    <recommendedName>
        <fullName evidence="4 12">Phosphoribosylamine--glycine ligase</fullName>
        <ecNumber evidence="4 12">6.3.4.13</ecNumber>
    </recommendedName>
    <alternativeName>
        <fullName evidence="12">GARS</fullName>
    </alternativeName>
    <alternativeName>
        <fullName evidence="10 12">Glycinamide ribonucleotide synthetase</fullName>
    </alternativeName>
    <alternativeName>
        <fullName evidence="11 12">Phosphoribosylglycinamide synthetase</fullName>
    </alternativeName>
</protein>
<evidence type="ECO:0000256" key="10">
    <source>
        <dbReference type="ARBA" id="ARBA00042242"/>
    </source>
</evidence>
<organism evidence="15 16">
    <name type="scientific">Ichthyenterobacterium magnum</name>
    <dbReference type="NCBI Taxonomy" id="1230530"/>
    <lineage>
        <taxon>Bacteria</taxon>
        <taxon>Pseudomonadati</taxon>
        <taxon>Bacteroidota</taxon>
        <taxon>Flavobacteriia</taxon>
        <taxon>Flavobacteriales</taxon>
        <taxon>Flavobacteriaceae</taxon>
        <taxon>Ichthyenterobacterium</taxon>
    </lineage>
</organism>
<evidence type="ECO:0000256" key="8">
    <source>
        <dbReference type="ARBA" id="ARBA00022840"/>
    </source>
</evidence>
<dbReference type="GO" id="GO:0046872">
    <property type="term" value="F:metal ion binding"/>
    <property type="evidence" value="ECO:0007669"/>
    <property type="project" value="InterPro"/>
</dbReference>
<keyword evidence="6 13" id="KW-0547">Nucleotide-binding</keyword>
<dbReference type="AlphaFoldDB" id="A0A420DXC4"/>
<dbReference type="HAMAP" id="MF_00138">
    <property type="entry name" value="GARS"/>
    <property type="match status" value="1"/>
</dbReference>
<comment type="catalytic activity">
    <reaction evidence="12">
        <text>5-phospho-beta-D-ribosylamine + glycine + ATP = N(1)-(5-phospho-beta-D-ribosyl)glycinamide + ADP + phosphate + H(+)</text>
        <dbReference type="Rhea" id="RHEA:17453"/>
        <dbReference type="ChEBI" id="CHEBI:15378"/>
        <dbReference type="ChEBI" id="CHEBI:30616"/>
        <dbReference type="ChEBI" id="CHEBI:43474"/>
        <dbReference type="ChEBI" id="CHEBI:57305"/>
        <dbReference type="ChEBI" id="CHEBI:58681"/>
        <dbReference type="ChEBI" id="CHEBI:143788"/>
        <dbReference type="ChEBI" id="CHEBI:456216"/>
        <dbReference type="EC" id="6.3.4.13"/>
    </reaction>
</comment>
<dbReference type="InterPro" id="IPR011054">
    <property type="entry name" value="Rudment_hybrid_motif"/>
</dbReference>
<dbReference type="InterPro" id="IPR020559">
    <property type="entry name" value="PRibGlycinamide_synth_CS"/>
</dbReference>
<dbReference type="PROSITE" id="PS50975">
    <property type="entry name" value="ATP_GRASP"/>
    <property type="match status" value="1"/>
</dbReference>
<dbReference type="GO" id="GO:0006189">
    <property type="term" value="P:'de novo' IMP biosynthetic process"/>
    <property type="evidence" value="ECO:0007669"/>
    <property type="project" value="UniProtKB-UniRule"/>
</dbReference>
<keyword evidence="5 12" id="KW-0436">Ligase</keyword>
<keyword evidence="7 12" id="KW-0658">Purine biosynthesis</keyword>
<sequence>MPQTTHNMTILILGSGGREHTLAWKINQSPLCKALYVAPGNSGTAQIAKNIDIKVTDFNAIKELVLTNNIDMVVVGPEDPLVLGIHDFFLSDQQLKHIAVIGPEKAAAELEGSKEFAKEFLYRHNIPTAAYQSFNKDNVEKGYAFLETLKPPYVLKADGLAAGKGVLILNDLDEAKAELKNMLVGAKFGEASTKVVIEEFLDGIELSCFVLTDGKNYKILPTAKDYKRIGEGDTGLNTGGMGAVSPVPFADEAFMNKVEERIVKPTINGLQKDNLPYKGFVFIGLIKVGDDPKVIEYNVRLGDPETEVVLPRLKNDLVALFTAVSNQTLDEVEIEIDERAATTIMLVSGGYPEAYEKGKEISGVDLITESIPFHAGSIIEQGKIVTSGGRVMAITSYGDSYKEAIKKSYQSIEKLHFDKMNYRKDIGFDL</sequence>
<dbReference type="InterPro" id="IPR011761">
    <property type="entry name" value="ATP-grasp"/>
</dbReference>
<evidence type="ECO:0000256" key="1">
    <source>
        <dbReference type="ARBA" id="ARBA00001936"/>
    </source>
</evidence>
<dbReference type="Proteomes" id="UP000284892">
    <property type="component" value="Unassembled WGS sequence"/>
</dbReference>
<evidence type="ECO:0000256" key="6">
    <source>
        <dbReference type="ARBA" id="ARBA00022741"/>
    </source>
</evidence>
<evidence type="ECO:0000256" key="3">
    <source>
        <dbReference type="ARBA" id="ARBA00005174"/>
    </source>
</evidence>
<dbReference type="Gene3D" id="3.30.470.20">
    <property type="entry name" value="ATP-grasp fold, B domain"/>
    <property type="match status" value="1"/>
</dbReference>
<evidence type="ECO:0000313" key="15">
    <source>
        <dbReference type="EMBL" id="RKE98847.1"/>
    </source>
</evidence>
<evidence type="ECO:0000259" key="14">
    <source>
        <dbReference type="PROSITE" id="PS50975"/>
    </source>
</evidence>
<dbReference type="Pfam" id="PF01071">
    <property type="entry name" value="GARS_A"/>
    <property type="match status" value="1"/>
</dbReference>
<evidence type="ECO:0000256" key="4">
    <source>
        <dbReference type="ARBA" id="ARBA00013255"/>
    </source>
</evidence>
<dbReference type="GO" id="GO:0004637">
    <property type="term" value="F:phosphoribosylamine-glycine ligase activity"/>
    <property type="evidence" value="ECO:0007669"/>
    <property type="project" value="UniProtKB-UniRule"/>
</dbReference>
<dbReference type="InterPro" id="IPR013815">
    <property type="entry name" value="ATP_grasp_subdomain_1"/>
</dbReference>
<dbReference type="SUPFAM" id="SSF51246">
    <property type="entry name" value="Rudiment single hybrid motif"/>
    <property type="match status" value="1"/>
</dbReference>
<dbReference type="UniPathway" id="UPA00074">
    <property type="reaction ID" value="UER00125"/>
</dbReference>
<dbReference type="EC" id="6.3.4.13" evidence="4 12"/>
<evidence type="ECO:0000313" key="16">
    <source>
        <dbReference type="Proteomes" id="UP000284892"/>
    </source>
</evidence>
<dbReference type="Gene3D" id="3.30.1490.20">
    <property type="entry name" value="ATP-grasp fold, A domain"/>
    <property type="match status" value="1"/>
</dbReference>
<evidence type="ECO:0000256" key="12">
    <source>
        <dbReference type="HAMAP-Rule" id="MF_00138"/>
    </source>
</evidence>
<dbReference type="InterPro" id="IPR020562">
    <property type="entry name" value="PRibGlycinamide_synth_N"/>
</dbReference>
<evidence type="ECO:0000256" key="9">
    <source>
        <dbReference type="ARBA" id="ARBA00038345"/>
    </source>
</evidence>
<comment type="cofactor">
    <cofactor evidence="1">
        <name>Mn(2+)</name>
        <dbReference type="ChEBI" id="CHEBI:29035"/>
    </cofactor>
</comment>
<keyword evidence="8 13" id="KW-0067">ATP-binding</keyword>
<dbReference type="InterPro" id="IPR000115">
    <property type="entry name" value="PRibGlycinamide_synth"/>
</dbReference>
<dbReference type="Pfam" id="PF02843">
    <property type="entry name" value="GARS_C"/>
    <property type="match status" value="1"/>
</dbReference>
<dbReference type="PROSITE" id="PS00184">
    <property type="entry name" value="GARS"/>
    <property type="match status" value="1"/>
</dbReference>
<dbReference type="SUPFAM" id="SSF56059">
    <property type="entry name" value="Glutathione synthetase ATP-binding domain-like"/>
    <property type="match status" value="1"/>
</dbReference>
<evidence type="ECO:0000256" key="2">
    <source>
        <dbReference type="ARBA" id="ARBA00001946"/>
    </source>
</evidence>
<name>A0A420DXC4_9FLAO</name>
<dbReference type="SUPFAM" id="SSF52440">
    <property type="entry name" value="PreATP-grasp domain"/>
    <property type="match status" value="1"/>
</dbReference>
<dbReference type="SMART" id="SM01209">
    <property type="entry name" value="GARS_A"/>
    <property type="match status" value="1"/>
</dbReference>
<dbReference type="PANTHER" id="PTHR43472:SF1">
    <property type="entry name" value="PHOSPHORIBOSYLAMINE--GLYCINE LIGASE, CHLOROPLASTIC"/>
    <property type="match status" value="1"/>
</dbReference>
<dbReference type="GO" id="GO:0005524">
    <property type="term" value="F:ATP binding"/>
    <property type="evidence" value="ECO:0007669"/>
    <property type="project" value="UniProtKB-UniRule"/>
</dbReference>
<dbReference type="GO" id="GO:0009113">
    <property type="term" value="P:purine nucleobase biosynthetic process"/>
    <property type="evidence" value="ECO:0007669"/>
    <property type="project" value="InterPro"/>
</dbReference>
<dbReference type="EMBL" id="RAQJ01000001">
    <property type="protein sequence ID" value="RKE98847.1"/>
    <property type="molecule type" value="Genomic_DNA"/>
</dbReference>
<dbReference type="InterPro" id="IPR020560">
    <property type="entry name" value="PRibGlycinamide_synth_C-dom"/>
</dbReference>
<dbReference type="Gene3D" id="3.90.600.10">
    <property type="entry name" value="Phosphoribosylglycinamide synthetase, C-terminal domain"/>
    <property type="match status" value="1"/>
</dbReference>
<comment type="caution">
    <text evidence="15">The sequence shown here is derived from an EMBL/GenBank/DDBJ whole genome shotgun (WGS) entry which is preliminary data.</text>
</comment>
<keyword evidence="16" id="KW-1185">Reference proteome</keyword>
<dbReference type="NCBIfam" id="TIGR00877">
    <property type="entry name" value="purD"/>
    <property type="match status" value="1"/>
</dbReference>
<evidence type="ECO:0000256" key="5">
    <source>
        <dbReference type="ARBA" id="ARBA00022598"/>
    </source>
</evidence>
<proteinExistence type="inferred from homology"/>
<comment type="similarity">
    <text evidence="9 12">Belongs to the GARS family.</text>
</comment>
<feature type="domain" description="ATP-grasp" evidence="14">
    <location>
        <begin position="118"/>
        <end position="326"/>
    </location>
</feature>
<accession>A0A420DXC4</accession>
<evidence type="ECO:0000256" key="7">
    <source>
        <dbReference type="ARBA" id="ARBA00022755"/>
    </source>
</evidence>
<dbReference type="InterPro" id="IPR020561">
    <property type="entry name" value="PRibGlycinamid_synth_ATP-grasp"/>
</dbReference>
<evidence type="ECO:0000256" key="11">
    <source>
        <dbReference type="ARBA" id="ARBA00042864"/>
    </source>
</evidence>